<protein>
    <submittedName>
        <fullName evidence="1">Uncharacterized protein</fullName>
    </submittedName>
</protein>
<accession>A0A8C9AI28</accession>
<dbReference type="PANTHER" id="PTHR12138:SF152">
    <property type="entry name" value="C2H2-TYPE DOMAIN-CONTAINING PROTEIN"/>
    <property type="match status" value="1"/>
</dbReference>
<dbReference type="PRINTS" id="PR02045">
    <property type="entry name" value="F138DOMAIN"/>
</dbReference>
<sequence length="68" mass="7656">MHRFLLAHCSLKLLGSSDPPTSASQSTGIIGMSHHAQPVLLLIYMYTYPYVFQLWNSDVLLVTSFKKT</sequence>
<reference evidence="1" key="2">
    <citation type="submission" date="2025-09" db="UniProtKB">
        <authorList>
            <consortium name="Ensembl"/>
        </authorList>
    </citation>
    <scope>IDENTIFICATION</scope>
</reference>
<proteinExistence type="predicted"/>
<evidence type="ECO:0000313" key="2">
    <source>
        <dbReference type="Proteomes" id="UP000694414"/>
    </source>
</evidence>
<keyword evidence="2" id="KW-1185">Reference proteome</keyword>
<organism evidence="1 2">
    <name type="scientific">Prolemur simus</name>
    <name type="common">Greater bamboo lemur</name>
    <name type="synonym">Hapalemur simus</name>
    <dbReference type="NCBI Taxonomy" id="1328070"/>
    <lineage>
        <taxon>Eukaryota</taxon>
        <taxon>Metazoa</taxon>
        <taxon>Chordata</taxon>
        <taxon>Craniata</taxon>
        <taxon>Vertebrata</taxon>
        <taxon>Euteleostomi</taxon>
        <taxon>Mammalia</taxon>
        <taxon>Eutheria</taxon>
        <taxon>Euarchontoglires</taxon>
        <taxon>Primates</taxon>
        <taxon>Strepsirrhini</taxon>
        <taxon>Lemuriformes</taxon>
        <taxon>Lemuridae</taxon>
        <taxon>Prolemur</taxon>
    </lineage>
</organism>
<dbReference type="Ensembl" id="ENSPSMT00000035542.1">
    <property type="protein sequence ID" value="ENSPSMP00000030802.1"/>
    <property type="gene ID" value="ENSPSMG00000021388.1"/>
</dbReference>
<dbReference type="AlphaFoldDB" id="A0A8C9AI28"/>
<evidence type="ECO:0000313" key="1">
    <source>
        <dbReference type="Ensembl" id="ENSPSMP00000030802.1"/>
    </source>
</evidence>
<reference evidence="1" key="1">
    <citation type="submission" date="2025-08" db="UniProtKB">
        <authorList>
            <consortium name="Ensembl"/>
        </authorList>
    </citation>
    <scope>IDENTIFICATION</scope>
</reference>
<name>A0A8C9AI28_PROSS</name>
<dbReference type="PANTHER" id="PTHR12138">
    <property type="entry name" value="PRIMATE-EXPANDED PROTEIN FAMILY"/>
    <property type="match status" value="1"/>
</dbReference>
<dbReference type="Proteomes" id="UP000694414">
    <property type="component" value="Unplaced"/>
</dbReference>